<name>A0A6J4U7U0_9SPHN</name>
<proteinExistence type="predicted"/>
<dbReference type="EMBL" id="CADCVX010000677">
    <property type="protein sequence ID" value="CAA9540833.1"/>
    <property type="molecule type" value="Genomic_DNA"/>
</dbReference>
<feature type="transmembrane region" description="Helical" evidence="2">
    <location>
        <begin position="67"/>
        <end position="83"/>
    </location>
</feature>
<gene>
    <name evidence="3" type="ORF">AVDCRST_MAG91-3842</name>
</gene>
<feature type="transmembrane region" description="Helical" evidence="2">
    <location>
        <begin position="39"/>
        <end position="61"/>
    </location>
</feature>
<sequence length="99" mass="10624">MLSVPDHSPDDQPKFVTDEPGRDPVSGRPWGEETPGKRVASYSLLTVIFAVGCVYLLVSGLGSDGRGQIAIVVCPLAAILFALRTRHAIKEYRTSSDAP</sequence>
<keyword evidence="2" id="KW-1133">Transmembrane helix</keyword>
<accession>A0A6J4U7U0</accession>
<reference evidence="3" key="1">
    <citation type="submission" date="2020-02" db="EMBL/GenBank/DDBJ databases">
        <authorList>
            <person name="Meier V. D."/>
        </authorList>
    </citation>
    <scope>NUCLEOTIDE SEQUENCE</scope>
    <source>
        <strain evidence="3">AVDCRST_MAG91</strain>
    </source>
</reference>
<dbReference type="AlphaFoldDB" id="A0A6J4U7U0"/>
<evidence type="ECO:0000256" key="2">
    <source>
        <dbReference type="SAM" id="Phobius"/>
    </source>
</evidence>
<feature type="region of interest" description="Disordered" evidence="1">
    <location>
        <begin position="1"/>
        <end position="35"/>
    </location>
</feature>
<evidence type="ECO:0000313" key="3">
    <source>
        <dbReference type="EMBL" id="CAA9540833.1"/>
    </source>
</evidence>
<keyword evidence="2" id="KW-0812">Transmembrane</keyword>
<keyword evidence="2" id="KW-0472">Membrane</keyword>
<protein>
    <submittedName>
        <fullName evidence="3">Uncharacterized protein</fullName>
    </submittedName>
</protein>
<feature type="compositionally biased region" description="Basic and acidic residues" evidence="1">
    <location>
        <begin position="7"/>
        <end position="22"/>
    </location>
</feature>
<evidence type="ECO:0000256" key="1">
    <source>
        <dbReference type="SAM" id="MobiDB-lite"/>
    </source>
</evidence>
<organism evidence="3">
    <name type="scientific">uncultured Sphingomonadaceae bacterium</name>
    <dbReference type="NCBI Taxonomy" id="169976"/>
    <lineage>
        <taxon>Bacteria</taxon>
        <taxon>Pseudomonadati</taxon>
        <taxon>Pseudomonadota</taxon>
        <taxon>Alphaproteobacteria</taxon>
        <taxon>Sphingomonadales</taxon>
        <taxon>Sphingomonadaceae</taxon>
        <taxon>environmental samples</taxon>
    </lineage>
</organism>